<keyword evidence="4" id="KW-0732">Signal</keyword>
<evidence type="ECO:0000313" key="6">
    <source>
        <dbReference type="WBParaSite" id="L893_g17429.t1"/>
    </source>
</evidence>
<dbReference type="Proteomes" id="UP000095287">
    <property type="component" value="Unplaced"/>
</dbReference>
<evidence type="ECO:0000256" key="1">
    <source>
        <dbReference type="ARBA" id="ARBA00008390"/>
    </source>
</evidence>
<dbReference type="AlphaFoldDB" id="A0A1I7YL22"/>
<sequence>MQLSSVVLLVVAASVVHSTVAAPLSVKTLPVKFFGRFDLDSSENFEEYLVAEGYGWFMRKVILMAKFTKVFEEGTKPGTFRFKNLTSKKDVEADNIVLGEEFQAEGLDSEQHMVLFTYDEAKDELKETRLQLGKDESERNNYYYRVVGDELILTMNSGDVICKHFYKRV</sequence>
<dbReference type="PRINTS" id="PR00178">
    <property type="entry name" value="FATTYACIDBP"/>
</dbReference>
<keyword evidence="3" id="KW-0446">Lipid-binding</keyword>
<evidence type="ECO:0000313" key="5">
    <source>
        <dbReference type="Proteomes" id="UP000095287"/>
    </source>
</evidence>
<dbReference type="SUPFAM" id="SSF50814">
    <property type="entry name" value="Lipocalins"/>
    <property type="match status" value="1"/>
</dbReference>
<dbReference type="PANTHER" id="PTHR22725">
    <property type="entry name" value="FATTY ACID-BINDING PROTEIN HOMOLOG 1-RELATED-RELATED"/>
    <property type="match status" value="1"/>
</dbReference>
<organism evidence="5 6">
    <name type="scientific">Steinernema glaseri</name>
    <dbReference type="NCBI Taxonomy" id="37863"/>
    <lineage>
        <taxon>Eukaryota</taxon>
        <taxon>Metazoa</taxon>
        <taxon>Ecdysozoa</taxon>
        <taxon>Nematoda</taxon>
        <taxon>Chromadorea</taxon>
        <taxon>Rhabditida</taxon>
        <taxon>Tylenchina</taxon>
        <taxon>Panagrolaimomorpha</taxon>
        <taxon>Strongyloidoidea</taxon>
        <taxon>Steinernematidae</taxon>
        <taxon>Steinernema</taxon>
    </lineage>
</organism>
<feature type="chain" id="PRO_5009312279" evidence="4">
    <location>
        <begin position="22"/>
        <end position="169"/>
    </location>
</feature>
<dbReference type="WBParaSite" id="L893_g17429.t1">
    <property type="protein sequence ID" value="L893_g17429.t1"/>
    <property type="gene ID" value="L893_g17429"/>
</dbReference>
<dbReference type="InterPro" id="IPR012674">
    <property type="entry name" value="Calycin"/>
</dbReference>
<dbReference type="InterPro" id="IPR000463">
    <property type="entry name" value="Fatty_acid-bd"/>
</dbReference>
<keyword evidence="2" id="KW-0813">Transport</keyword>
<dbReference type="CDD" id="cd00742">
    <property type="entry name" value="FABP"/>
    <property type="match status" value="1"/>
</dbReference>
<comment type="similarity">
    <text evidence="1">Belongs to the calycin superfamily. Fatty-acid binding protein (FABP) family.</text>
</comment>
<name>A0A1I7YL22_9BILA</name>
<proteinExistence type="inferred from homology"/>
<protein>
    <submittedName>
        <fullName evidence="6">FABP domain-containing protein</fullName>
    </submittedName>
</protein>
<evidence type="ECO:0000256" key="4">
    <source>
        <dbReference type="SAM" id="SignalP"/>
    </source>
</evidence>
<reference evidence="6" key="1">
    <citation type="submission" date="2016-11" db="UniProtKB">
        <authorList>
            <consortium name="WormBaseParasite"/>
        </authorList>
    </citation>
    <scope>IDENTIFICATION</scope>
</reference>
<dbReference type="Gene3D" id="2.40.128.20">
    <property type="match status" value="1"/>
</dbReference>
<accession>A0A1I7YL22</accession>
<keyword evidence="5" id="KW-1185">Reference proteome</keyword>
<dbReference type="GO" id="GO:0008289">
    <property type="term" value="F:lipid binding"/>
    <property type="evidence" value="ECO:0007669"/>
    <property type="project" value="UniProtKB-KW"/>
</dbReference>
<evidence type="ECO:0000256" key="2">
    <source>
        <dbReference type="ARBA" id="ARBA00022448"/>
    </source>
</evidence>
<dbReference type="PANTHER" id="PTHR22725:SF2">
    <property type="entry name" value="FATTY ACID-BINDING PROTEIN HOMOLOG 1-RELATED"/>
    <property type="match status" value="1"/>
</dbReference>
<feature type="signal peptide" evidence="4">
    <location>
        <begin position="1"/>
        <end position="21"/>
    </location>
</feature>
<evidence type="ECO:0000256" key="3">
    <source>
        <dbReference type="ARBA" id="ARBA00023121"/>
    </source>
</evidence>
<dbReference type="InterPro" id="IPR040094">
    <property type="entry name" value="Lbp1-4"/>
</dbReference>